<dbReference type="InterPro" id="IPR015813">
    <property type="entry name" value="Pyrv/PenolPyrv_kinase-like_dom"/>
</dbReference>
<dbReference type="SUPFAM" id="SSF51621">
    <property type="entry name" value="Phosphoenolpyruvate/pyruvate domain"/>
    <property type="match status" value="1"/>
</dbReference>
<evidence type="ECO:0000256" key="1">
    <source>
        <dbReference type="ARBA" id="ARBA00017446"/>
    </source>
</evidence>
<dbReference type="EMBL" id="LR134204">
    <property type="protein sequence ID" value="VEB92188.1"/>
    <property type="molecule type" value="Genomic_DNA"/>
</dbReference>
<feature type="region of interest" description="Disordered" evidence="7">
    <location>
        <begin position="121"/>
        <end position="140"/>
    </location>
</feature>
<dbReference type="PANTHER" id="PTHR21631">
    <property type="entry name" value="ISOCITRATE LYASE/MALATE SYNTHASE"/>
    <property type="match status" value="1"/>
</dbReference>
<evidence type="ECO:0000256" key="4">
    <source>
        <dbReference type="ARBA" id="ARBA00023531"/>
    </source>
</evidence>
<evidence type="ECO:0000256" key="5">
    <source>
        <dbReference type="ARBA" id="ARBA00031022"/>
    </source>
</evidence>
<dbReference type="AlphaFoldDB" id="A0A3S4KMF0"/>
<dbReference type="GO" id="GO:0046872">
    <property type="term" value="F:metal ion binding"/>
    <property type="evidence" value="ECO:0007669"/>
    <property type="project" value="UniProtKB-KW"/>
</dbReference>
<dbReference type="GO" id="GO:0004451">
    <property type="term" value="F:isocitrate lyase activity"/>
    <property type="evidence" value="ECO:0007669"/>
    <property type="project" value="UniProtKB-EC"/>
</dbReference>
<evidence type="ECO:0000256" key="7">
    <source>
        <dbReference type="SAM" id="MobiDB-lite"/>
    </source>
</evidence>
<evidence type="ECO:0000256" key="2">
    <source>
        <dbReference type="ARBA" id="ARBA00022723"/>
    </source>
</evidence>
<evidence type="ECO:0000256" key="3">
    <source>
        <dbReference type="ARBA" id="ARBA00023239"/>
    </source>
</evidence>
<dbReference type="InterPro" id="IPR040442">
    <property type="entry name" value="Pyrv_kinase-like_dom_sf"/>
</dbReference>
<evidence type="ECO:0000313" key="9">
    <source>
        <dbReference type="Proteomes" id="UP000270272"/>
    </source>
</evidence>
<dbReference type="Gene3D" id="3.20.20.60">
    <property type="entry name" value="Phosphoenolpyruvate-binding domains"/>
    <property type="match status" value="1"/>
</dbReference>
<evidence type="ECO:0000256" key="6">
    <source>
        <dbReference type="ARBA" id="ARBA00031921"/>
    </source>
</evidence>
<reference evidence="8 9" key="1">
    <citation type="submission" date="2018-12" db="EMBL/GenBank/DDBJ databases">
        <authorList>
            <consortium name="Pathogen Informatics"/>
        </authorList>
    </citation>
    <scope>NUCLEOTIDE SEQUENCE [LARGE SCALE GENOMIC DNA]</scope>
    <source>
        <strain evidence="8 9">NCTC11075</strain>
    </source>
</reference>
<dbReference type="Pfam" id="PF00463">
    <property type="entry name" value="ICL"/>
    <property type="match status" value="1"/>
</dbReference>
<name>A0A3S4KMF0_CITKO</name>
<gene>
    <name evidence="8" type="primary">aceA_1</name>
    <name evidence="8" type="ORF">NCTC11075_03319</name>
</gene>
<organism evidence="8 9">
    <name type="scientific">Citrobacter koseri</name>
    <name type="common">Citrobacter diversus</name>
    <dbReference type="NCBI Taxonomy" id="545"/>
    <lineage>
        <taxon>Bacteria</taxon>
        <taxon>Pseudomonadati</taxon>
        <taxon>Pseudomonadota</taxon>
        <taxon>Gammaproteobacteria</taxon>
        <taxon>Enterobacterales</taxon>
        <taxon>Enterobacteriaceae</taxon>
        <taxon>Citrobacter</taxon>
    </lineage>
</organism>
<accession>A0A3S4KMF0</accession>
<proteinExistence type="predicted"/>
<dbReference type="GO" id="GO:0019752">
    <property type="term" value="P:carboxylic acid metabolic process"/>
    <property type="evidence" value="ECO:0007669"/>
    <property type="project" value="InterPro"/>
</dbReference>
<comment type="catalytic activity">
    <reaction evidence="4">
        <text>D-threo-isocitrate = glyoxylate + succinate</text>
        <dbReference type="Rhea" id="RHEA:13245"/>
        <dbReference type="ChEBI" id="CHEBI:15562"/>
        <dbReference type="ChEBI" id="CHEBI:30031"/>
        <dbReference type="ChEBI" id="CHEBI:36655"/>
        <dbReference type="EC" id="4.1.3.1"/>
    </reaction>
</comment>
<keyword evidence="2" id="KW-0479">Metal-binding</keyword>
<keyword evidence="3 8" id="KW-0456">Lyase</keyword>
<sequence>MKTRTQQIEELQKEWTQPRWEGIRRPYSAEEVVKLRGSVNPECTLAQLGAAKMWRLLHGDAKKGYINSLGALTGGQALQQAKAGIEAVYLSGWQVAADANLASSMYPGSIAVPGKLCSGGRGSDQQHFPSCGSDPVGIRH</sequence>
<dbReference type="PANTHER" id="PTHR21631:SF3">
    <property type="entry name" value="BIFUNCTIONAL GLYOXYLATE CYCLE PROTEIN"/>
    <property type="match status" value="1"/>
</dbReference>
<dbReference type="InterPro" id="IPR006254">
    <property type="entry name" value="Isocitrate_lyase"/>
</dbReference>
<dbReference type="Proteomes" id="UP000270272">
    <property type="component" value="Chromosome"/>
</dbReference>
<protein>
    <recommendedName>
        <fullName evidence="1">Isocitrate lyase</fullName>
    </recommendedName>
    <alternativeName>
        <fullName evidence="5">Isocitrase</fullName>
    </alternativeName>
    <alternativeName>
        <fullName evidence="6">Isocitratase</fullName>
    </alternativeName>
</protein>
<evidence type="ECO:0000313" key="8">
    <source>
        <dbReference type="EMBL" id="VEB92188.1"/>
    </source>
</evidence>